<comment type="caution">
    <text evidence="2">The sequence shown here is derived from an EMBL/GenBank/DDBJ whole genome shotgun (WGS) entry which is preliminary data.</text>
</comment>
<evidence type="ECO:0000313" key="2">
    <source>
        <dbReference type="EMBL" id="ENY72010.1"/>
    </source>
</evidence>
<protein>
    <recommendedName>
        <fullName evidence="4">Lipoprotein</fullName>
    </recommendedName>
</protein>
<accession>N9U118</accession>
<feature type="chain" id="PRO_5004153352" description="Lipoprotein" evidence="1">
    <location>
        <begin position="19"/>
        <end position="142"/>
    </location>
</feature>
<dbReference type="Proteomes" id="UP000023775">
    <property type="component" value="Unassembled WGS sequence"/>
</dbReference>
<keyword evidence="1" id="KW-0732">Signal</keyword>
<proteinExistence type="predicted"/>
<reference evidence="2 3" key="1">
    <citation type="journal article" date="2013" name="Genome Announc.">
        <title>Draft Genome Sequence of the Aeromonas diversa Type Strain.</title>
        <authorList>
            <person name="Farfan M."/>
            <person name="Spataro N."/>
            <person name="Sanglas A."/>
            <person name="Albarral V."/>
            <person name="Loren J.G."/>
            <person name="Bosch E."/>
            <person name="Fuste M.C."/>
        </authorList>
    </citation>
    <scope>NUCLEOTIDE SEQUENCE [LARGE SCALE GENOMIC DNA]</scope>
    <source>
        <strain evidence="2 3">2478-85</strain>
    </source>
</reference>
<organism evidence="2 3">
    <name type="scientific">Aeromonas diversa CDC 2478-85</name>
    <dbReference type="NCBI Taxonomy" id="1268237"/>
    <lineage>
        <taxon>Bacteria</taxon>
        <taxon>Pseudomonadati</taxon>
        <taxon>Pseudomonadota</taxon>
        <taxon>Gammaproteobacteria</taxon>
        <taxon>Aeromonadales</taxon>
        <taxon>Aeromonadaceae</taxon>
        <taxon>Aeromonas</taxon>
    </lineage>
</organism>
<gene>
    <name evidence="2" type="ORF">G114_10155</name>
</gene>
<evidence type="ECO:0008006" key="4">
    <source>
        <dbReference type="Google" id="ProtNLM"/>
    </source>
</evidence>
<dbReference type="RefSeq" id="WP_005352870.1">
    <property type="nucleotide sequence ID" value="NZ_APVG01000023.1"/>
</dbReference>
<feature type="signal peptide" evidence="1">
    <location>
        <begin position="1"/>
        <end position="18"/>
    </location>
</feature>
<dbReference type="AlphaFoldDB" id="N9U118"/>
<sequence>MKKAVLFALLGLPLMANAGLLDSVTKSVTDTVTTSVTDAAESAKNSAIDGASNMALKTALGIKEGESNKQAIEAKFGKPTKKANEAGLDVWTYDMNAIKTAQPTIEQIAKDAFKDTDLAKKAVVIKFEGETVKKLDIADLSA</sequence>
<dbReference type="PATRIC" id="fig|1268237.3.peg.1998"/>
<dbReference type="eggNOG" id="ENOG502ZCYX">
    <property type="taxonomic scope" value="Bacteria"/>
</dbReference>
<name>N9U118_9GAMM</name>
<dbReference type="OrthoDB" id="5587749at2"/>
<evidence type="ECO:0000256" key="1">
    <source>
        <dbReference type="SAM" id="SignalP"/>
    </source>
</evidence>
<evidence type="ECO:0000313" key="3">
    <source>
        <dbReference type="Proteomes" id="UP000023775"/>
    </source>
</evidence>
<keyword evidence="3" id="KW-1185">Reference proteome</keyword>
<dbReference type="EMBL" id="APVG01000023">
    <property type="protein sequence ID" value="ENY72010.1"/>
    <property type="molecule type" value="Genomic_DNA"/>
</dbReference>